<organism evidence="1 2">
    <name type="scientific">Piloderma croceum (strain F 1598)</name>
    <dbReference type="NCBI Taxonomy" id="765440"/>
    <lineage>
        <taxon>Eukaryota</taxon>
        <taxon>Fungi</taxon>
        <taxon>Dikarya</taxon>
        <taxon>Basidiomycota</taxon>
        <taxon>Agaricomycotina</taxon>
        <taxon>Agaricomycetes</taxon>
        <taxon>Agaricomycetidae</taxon>
        <taxon>Atheliales</taxon>
        <taxon>Atheliaceae</taxon>
        <taxon>Piloderma</taxon>
    </lineage>
</organism>
<evidence type="ECO:0000313" key="2">
    <source>
        <dbReference type="Proteomes" id="UP000054166"/>
    </source>
</evidence>
<accession>A0A0C3FKS7</accession>
<evidence type="ECO:0000313" key="1">
    <source>
        <dbReference type="EMBL" id="KIM84635.1"/>
    </source>
</evidence>
<gene>
    <name evidence="1" type="ORF">PILCRDRAFT_818216</name>
</gene>
<dbReference type="InParanoid" id="A0A0C3FKS7"/>
<protein>
    <submittedName>
        <fullName evidence="1">Uncharacterized protein</fullName>
    </submittedName>
</protein>
<dbReference type="AlphaFoldDB" id="A0A0C3FKS7"/>
<name>A0A0C3FKS7_PILCF</name>
<keyword evidence="2" id="KW-1185">Reference proteome</keyword>
<dbReference type="Proteomes" id="UP000054166">
    <property type="component" value="Unassembled WGS sequence"/>
</dbReference>
<dbReference type="EMBL" id="KN832987">
    <property type="protein sequence ID" value="KIM84635.1"/>
    <property type="molecule type" value="Genomic_DNA"/>
</dbReference>
<dbReference type="HOGENOM" id="CLU_3107186_0_0_1"/>
<reference evidence="1 2" key="1">
    <citation type="submission" date="2014-04" db="EMBL/GenBank/DDBJ databases">
        <authorList>
            <consortium name="DOE Joint Genome Institute"/>
            <person name="Kuo A."/>
            <person name="Tarkka M."/>
            <person name="Buscot F."/>
            <person name="Kohler A."/>
            <person name="Nagy L.G."/>
            <person name="Floudas D."/>
            <person name="Copeland A."/>
            <person name="Barry K.W."/>
            <person name="Cichocki N."/>
            <person name="Veneault-Fourrey C."/>
            <person name="LaButti K."/>
            <person name="Lindquist E.A."/>
            <person name="Lipzen A."/>
            <person name="Lundell T."/>
            <person name="Morin E."/>
            <person name="Murat C."/>
            <person name="Sun H."/>
            <person name="Tunlid A."/>
            <person name="Henrissat B."/>
            <person name="Grigoriev I.V."/>
            <person name="Hibbett D.S."/>
            <person name="Martin F."/>
            <person name="Nordberg H.P."/>
            <person name="Cantor M.N."/>
            <person name="Hua S.X."/>
        </authorList>
    </citation>
    <scope>NUCLEOTIDE SEQUENCE [LARGE SCALE GENOMIC DNA]</scope>
    <source>
        <strain evidence="1 2">F 1598</strain>
    </source>
</reference>
<reference evidence="2" key="2">
    <citation type="submission" date="2015-01" db="EMBL/GenBank/DDBJ databases">
        <title>Evolutionary Origins and Diversification of the Mycorrhizal Mutualists.</title>
        <authorList>
            <consortium name="DOE Joint Genome Institute"/>
            <consortium name="Mycorrhizal Genomics Consortium"/>
            <person name="Kohler A."/>
            <person name="Kuo A."/>
            <person name="Nagy L.G."/>
            <person name="Floudas D."/>
            <person name="Copeland A."/>
            <person name="Barry K.W."/>
            <person name="Cichocki N."/>
            <person name="Veneault-Fourrey C."/>
            <person name="LaButti K."/>
            <person name="Lindquist E.A."/>
            <person name="Lipzen A."/>
            <person name="Lundell T."/>
            <person name="Morin E."/>
            <person name="Murat C."/>
            <person name="Riley R."/>
            <person name="Ohm R."/>
            <person name="Sun H."/>
            <person name="Tunlid A."/>
            <person name="Henrissat B."/>
            <person name="Grigoriev I.V."/>
            <person name="Hibbett D.S."/>
            <person name="Martin F."/>
        </authorList>
    </citation>
    <scope>NUCLEOTIDE SEQUENCE [LARGE SCALE GENOMIC DNA]</scope>
    <source>
        <strain evidence="2">F 1598</strain>
    </source>
</reference>
<sequence>MLIPLLLISSGIDSSTLTEITVKNLLLTLSAHNLKSKAHPLSAAAHSCRLI</sequence>
<proteinExistence type="predicted"/>